<dbReference type="CDD" id="cd02440">
    <property type="entry name" value="AdoMet_MTases"/>
    <property type="match status" value="1"/>
</dbReference>
<dbReference type="Gene3D" id="3.30.70.1170">
    <property type="entry name" value="Sun protein, domain 3"/>
    <property type="match status" value="1"/>
</dbReference>
<evidence type="ECO:0000256" key="5">
    <source>
        <dbReference type="PROSITE-ProRule" id="PRU01023"/>
    </source>
</evidence>
<dbReference type="Pfam" id="PF01189">
    <property type="entry name" value="Methyltr_RsmB-F"/>
    <property type="match status" value="1"/>
</dbReference>
<feature type="binding site" evidence="5">
    <location>
        <begin position="375"/>
        <end position="381"/>
    </location>
    <ligand>
        <name>S-adenosyl-L-methionine</name>
        <dbReference type="ChEBI" id="CHEBI:59789"/>
    </ligand>
</feature>
<comment type="similarity">
    <text evidence="5">Belongs to the class I-like SAM-binding methyltransferase superfamily. RsmB/NOP family.</text>
</comment>
<organism evidence="8 9">
    <name type="scientific">Massilia aurea</name>
    <dbReference type="NCBI Taxonomy" id="373040"/>
    <lineage>
        <taxon>Bacteria</taxon>
        <taxon>Pseudomonadati</taxon>
        <taxon>Pseudomonadota</taxon>
        <taxon>Betaproteobacteria</taxon>
        <taxon>Burkholderiales</taxon>
        <taxon>Oxalobacteraceae</taxon>
        <taxon>Telluria group</taxon>
        <taxon>Massilia</taxon>
    </lineage>
</organism>
<dbReference type="Proteomes" id="UP000283254">
    <property type="component" value="Unassembled WGS sequence"/>
</dbReference>
<dbReference type="SUPFAM" id="SSF53335">
    <property type="entry name" value="S-adenosyl-L-methionine-dependent methyltransferases"/>
    <property type="match status" value="1"/>
</dbReference>
<dbReference type="PROSITE" id="PS51686">
    <property type="entry name" value="SAM_MT_RSMB_NOP"/>
    <property type="match status" value="1"/>
</dbReference>
<dbReference type="GO" id="GO:0003723">
    <property type="term" value="F:RNA binding"/>
    <property type="evidence" value="ECO:0007669"/>
    <property type="project" value="UniProtKB-UniRule"/>
</dbReference>
<evidence type="ECO:0000313" key="9">
    <source>
        <dbReference type="Proteomes" id="UP000283254"/>
    </source>
</evidence>
<reference evidence="8" key="1">
    <citation type="submission" date="2014-10" db="EMBL/GenBank/DDBJ databases">
        <title>Massilia sp. genome.</title>
        <authorList>
            <person name="Xu B."/>
            <person name="Dai L."/>
            <person name="Huang Z."/>
        </authorList>
    </citation>
    <scope>NUCLEOTIDE SEQUENCE [LARGE SCALE GENOMIC DNA]</scope>
    <source>
        <strain evidence="8">CFS-1</strain>
    </source>
</reference>
<feature type="compositionally biased region" description="Gly residues" evidence="6">
    <location>
        <begin position="41"/>
        <end position="55"/>
    </location>
</feature>
<evidence type="ECO:0000313" key="8">
    <source>
        <dbReference type="EMBL" id="RNF29462.1"/>
    </source>
</evidence>
<gene>
    <name evidence="8" type="ORF">NM04_17730</name>
</gene>
<dbReference type="InterPro" id="IPR023267">
    <property type="entry name" value="RCMT"/>
</dbReference>
<feature type="active site" description="Nucleophile" evidence="5">
    <location>
        <position position="494"/>
    </location>
</feature>
<dbReference type="AlphaFoldDB" id="A0A422QHM1"/>
<dbReference type="NCBIfam" id="NF008149">
    <property type="entry name" value="PRK10901.1"/>
    <property type="match status" value="1"/>
</dbReference>
<feature type="binding site" evidence="5">
    <location>
        <position position="397"/>
    </location>
    <ligand>
        <name>S-adenosyl-L-methionine</name>
        <dbReference type="ChEBI" id="CHEBI:59789"/>
    </ligand>
</feature>
<feature type="domain" description="SAM-dependent MTase RsmB/NOP-type" evidence="7">
    <location>
        <begin position="287"/>
        <end position="544"/>
    </location>
</feature>
<feature type="region of interest" description="Disordered" evidence="6">
    <location>
        <begin position="16"/>
        <end position="111"/>
    </location>
</feature>
<protein>
    <submittedName>
        <fullName evidence="8">Methyltransferase</fullName>
    </submittedName>
</protein>
<proteinExistence type="inferred from homology"/>
<dbReference type="GO" id="GO:0008649">
    <property type="term" value="F:rRNA methyltransferase activity"/>
    <property type="evidence" value="ECO:0007669"/>
    <property type="project" value="InterPro"/>
</dbReference>
<dbReference type="EMBL" id="JSAB01000198">
    <property type="protein sequence ID" value="RNF29462.1"/>
    <property type="molecule type" value="Genomic_DNA"/>
</dbReference>
<keyword evidence="9" id="KW-1185">Reference proteome</keyword>
<dbReference type="Gene3D" id="1.10.287.730">
    <property type="entry name" value="Helix hairpin bin"/>
    <property type="match status" value="1"/>
</dbReference>
<evidence type="ECO:0000256" key="2">
    <source>
        <dbReference type="ARBA" id="ARBA00022679"/>
    </source>
</evidence>
<keyword evidence="1 5" id="KW-0489">Methyltransferase</keyword>
<name>A0A422QHM1_9BURK</name>
<dbReference type="InterPro" id="IPR054728">
    <property type="entry name" value="RsmB-like_ferredoxin"/>
</dbReference>
<keyword evidence="2 5" id="KW-0808">Transferase</keyword>
<dbReference type="NCBIfam" id="TIGR00563">
    <property type="entry name" value="rsmB"/>
    <property type="match status" value="1"/>
</dbReference>
<dbReference type="PANTHER" id="PTHR22807">
    <property type="entry name" value="NOP2 YEAST -RELATED NOL1/NOP2/FMU SUN DOMAIN-CONTAINING"/>
    <property type="match status" value="1"/>
</dbReference>
<dbReference type="Gene3D" id="1.10.940.10">
    <property type="entry name" value="NusB-like"/>
    <property type="match status" value="1"/>
</dbReference>
<accession>A0A422QHM1</accession>
<evidence type="ECO:0000256" key="4">
    <source>
        <dbReference type="ARBA" id="ARBA00022884"/>
    </source>
</evidence>
<evidence type="ECO:0000256" key="3">
    <source>
        <dbReference type="ARBA" id="ARBA00022691"/>
    </source>
</evidence>
<dbReference type="SUPFAM" id="SSF48013">
    <property type="entry name" value="NusB-like"/>
    <property type="match status" value="1"/>
</dbReference>
<dbReference type="PRINTS" id="PR02008">
    <property type="entry name" value="RCMTFAMILY"/>
</dbReference>
<comment type="caution">
    <text evidence="8">The sequence shown here is derived from an EMBL/GenBank/DDBJ whole genome shotgun (WGS) entry which is preliminary data.</text>
</comment>
<evidence type="ECO:0000256" key="6">
    <source>
        <dbReference type="SAM" id="MobiDB-lite"/>
    </source>
</evidence>
<feature type="binding site" evidence="5">
    <location>
        <position position="423"/>
    </location>
    <ligand>
        <name>S-adenosyl-L-methionine</name>
        <dbReference type="ChEBI" id="CHEBI:59789"/>
    </ligand>
</feature>
<dbReference type="InterPro" id="IPR035926">
    <property type="entry name" value="NusB-like_sf"/>
</dbReference>
<dbReference type="Gene3D" id="3.40.50.150">
    <property type="entry name" value="Vaccinia Virus protein VP39"/>
    <property type="match status" value="1"/>
</dbReference>
<keyword evidence="4 5" id="KW-0694">RNA-binding</keyword>
<dbReference type="InterPro" id="IPR049560">
    <property type="entry name" value="MeTrfase_RsmB-F_NOP2_cat"/>
</dbReference>
<dbReference type="PANTHER" id="PTHR22807:SF61">
    <property type="entry name" value="NOL1_NOP2_SUN FAMILY PROTEIN _ ANTITERMINATION NUSB DOMAIN-CONTAINING PROTEIN"/>
    <property type="match status" value="1"/>
</dbReference>
<dbReference type="InterPro" id="IPR029063">
    <property type="entry name" value="SAM-dependent_MTases_sf"/>
</dbReference>
<feature type="binding site" evidence="5">
    <location>
        <position position="441"/>
    </location>
    <ligand>
        <name>S-adenosyl-L-methionine</name>
        <dbReference type="ChEBI" id="CHEBI:59789"/>
    </ligand>
</feature>
<dbReference type="InterPro" id="IPR001678">
    <property type="entry name" value="MeTrfase_RsmB-F_NOP2_dom"/>
</dbReference>
<dbReference type="InterPro" id="IPR004573">
    <property type="entry name" value="rRNA_ssu_MeTfrase_B"/>
</dbReference>
<keyword evidence="3 5" id="KW-0949">S-adenosyl-L-methionine</keyword>
<evidence type="ECO:0000259" key="7">
    <source>
        <dbReference type="PROSITE" id="PS51686"/>
    </source>
</evidence>
<sequence length="546" mass="58308">MGAHFRNILFAMTDKRPTLTLKPKARPAADRRTAGAVGRNPGQGGQGAAGRGSGKPGPAASGQPRPGNPDSRPVGKPPRVQGGDFPAQSRPAREEPRLRESHEVKVAPQRDFRPDLKSDSLALALLGAASAVARVRGGSALPQALAAVFGAYDATPQARGAIQDIAYRTMRQLGRSETLLGLMTSKAPEPPMLGGLLCAALSLLDTPEGQTAPYEAFTVVDQAVSAAAAHPDFAHAKAMVNAVLRRFLREREELVEQALREPLARFNYPQWWIDTMRAAYPREWEAVLAAGNAHPPLTLRVNRRKLDVAAYLATLNDAGLQAEQVGPNAVRLVQAINVAQIPGFADGVVSVQDAGAQLAAPLLDLKDGMRVLDACAAPGGKSGHILETADVQLTSVDTDPARLARVGDNLGRLGLDATLLAADAGSRDWWDGRQYDRILADVPCTASGIVRRHPDIRWLRRKSDTSQLATLSSKILDNLWQMLLPDGKLLFVTCSLWPQESEAQAAAFAARHDAVRLDAPGQLLPLGGAGQDHDGLFYALFQKKAA</sequence>
<evidence type="ECO:0000256" key="1">
    <source>
        <dbReference type="ARBA" id="ARBA00022603"/>
    </source>
</evidence>
<feature type="compositionally biased region" description="Basic and acidic residues" evidence="6">
    <location>
        <begin position="91"/>
        <end position="111"/>
    </location>
</feature>
<dbReference type="Pfam" id="PF22458">
    <property type="entry name" value="RsmF-B_ferredox"/>
    <property type="match status" value="1"/>
</dbReference>